<feature type="compositionally biased region" description="Polar residues" evidence="2">
    <location>
        <begin position="515"/>
        <end position="539"/>
    </location>
</feature>
<feature type="region of interest" description="Disordered" evidence="2">
    <location>
        <begin position="450"/>
        <end position="562"/>
    </location>
</feature>
<accession>A0A9P1INY7</accession>
<dbReference type="InterPro" id="IPR015671">
    <property type="entry name" value="GSCR1_dom"/>
</dbReference>
<reference evidence="4" key="1">
    <citation type="submission" date="2022-11" db="EMBL/GenBank/DDBJ databases">
        <authorList>
            <person name="Kikuchi T."/>
        </authorList>
    </citation>
    <scope>NUCLEOTIDE SEQUENCE</scope>
    <source>
        <strain evidence="4">PS1010</strain>
    </source>
</reference>
<evidence type="ECO:0000259" key="3">
    <source>
        <dbReference type="Pfam" id="PF15249"/>
    </source>
</evidence>
<feature type="region of interest" description="Disordered" evidence="2">
    <location>
        <begin position="180"/>
        <end position="225"/>
    </location>
</feature>
<feature type="compositionally biased region" description="Low complexity" evidence="2">
    <location>
        <begin position="352"/>
        <end position="363"/>
    </location>
</feature>
<sequence length="1347" mass="152069">MAYNDDDWLNYNLNELTKTDSPPPTGAYYDNIEANENGASPMRDLDVGYSADLAVPLGDFQYSDVPNGGQSQVYQSMHTMQNSSGYDGNMHATRSVEYNSFELPQVVQVNGSQMNEQYTDLNNLDQNNSFYSNQQPSTSEMEMGTQMGAEMDGYQPQQHLMQMQPSTSYMQPVDQDQQMMMQLQQQPAQQPQVLQNQNQAQVQQKPTPKKKSTSTRKKQPAANNSVGAVLTKVNKMSQQITEGSGTRLETRMTPEESMKIAQLMSTMAQLQQEQEQGVDNTEKMNKIQAELANVFAKNLSSTGANTAIVSQIQSLTTTPSQPPAQQINHAPVQPKKAAPKRKTNQTSKNVAPVLQQQQPKMEQPQATIIPANRYGPPDSPTYQPQIVYQTESQQQEILQTMPSTSSAQYMDYTQNGQNIQIVQQQQQGPSPNNKVPSMNSRQHVYRQQVAYQQGPSTPQQSQQQQPQQQVFQGQQVFVQQQGPPIPIQESTPPTTLGDMVKQQQQQRRFQQNQQDSALRQQLLNNGPGSNKSRQNNRRVSINSPQPQPQIQQQVQPQPQSPVQTITVTRENSNMFPNVPIGSVLQVVQNAQAQQPPQQQQQQQQQPIEVPQVKKLEEPEEIPLVEPTEEELAEFSRQCQLEREHRLRQMLDHQVEAVRNPQFTPFEDMHDVVNRLLPFHLYYEPDVSQQAFDDFDDNWFRHNINVDKQKKSLENRIREVCLRGTFIHSDLAENNMLMFLETERERRKLEEDKQAAAENLEAFVENSEIIRKFRNGMLCEEGPIENPIQESENYGDYEYNDFDENFVRIPSPYISPILSPKFSPKKPYTLQSPIPQSIPSFCSPPPAISSEPTAIKTPNYRKPNEEFEASISNISQDPPVAARLPSKKEFLTRARKDVPAALRSPPAQSVSIRHRLISTSNSRIESPKKTGSSTAETCEDSEGSGSPELGIDDDEIYIRPPPLSATLSSVKREPIRPPIKISVPNPKHEPIKLKIKLPPLKLTDIHIKKEVEEIEEPIAEPIVEAPTKKRKSVEVKPKAKRNRSDVVSVENCTFKTPNGVKKDRLVQVMTDDNGGRIKLRMRKVPEFMRNSITPRKVKRRSLEPTSETRLLMTIHKMVDDKYSIKIKETPPPIVQISRPTNRLNSGRAMAIRTDPTAKPKMIKKKKSAENMVETPKAAKFTNRFNPFASIPSTSTMTPRTPAKFLSATPEVTNSTVPVMPQITIPVAEVKPKLKSPNQKISALLPWMTEEPAKKEKKIVVKVEPVEASSQNQANNLQNEISPRASSSMSFLLDDDKTNGVFSFLHSPPRKNEPLPTVEFSDDDDDNDIHTDFSLVTDRICAAAADTES</sequence>
<evidence type="ECO:0000256" key="1">
    <source>
        <dbReference type="SAM" id="Coils"/>
    </source>
</evidence>
<feature type="coiled-coil region" evidence="1">
    <location>
        <begin position="738"/>
        <end position="765"/>
    </location>
</feature>
<dbReference type="OrthoDB" id="2556847at2759"/>
<comment type="caution">
    <text evidence="4">The sequence shown here is derived from an EMBL/GenBank/DDBJ whole genome shotgun (WGS) entry which is preliminary data.</text>
</comment>
<keyword evidence="1" id="KW-0175">Coiled coil</keyword>
<feature type="region of interest" description="Disordered" evidence="2">
    <location>
        <begin position="1302"/>
        <end position="1327"/>
    </location>
</feature>
<feature type="compositionally biased region" description="Polar residues" evidence="2">
    <location>
        <begin position="314"/>
        <end position="328"/>
    </location>
</feature>
<organism evidence="4 5">
    <name type="scientific">Caenorhabditis angaria</name>
    <dbReference type="NCBI Taxonomy" id="860376"/>
    <lineage>
        <taxon>Eukaryota</taxon>
        <taxon>Metazoa</taxon>
        <taxon>Ecdysozoa</taxon>
        <taxon>Nematoda</taxon>
        <taxon>Chromadorea</taxon>
        <taxon>Rhabditida</taxon>
        <taxon>Rhabditina</taxon>
        <taxon>Rhabditomorpha</taxon>
        <taxon>Rhabditoidea</taxon>
        <taxon>Rhabditidae</taxon>
        <taxon>Peloderinae</taxon>
        <taxon>Caenorhabditis</taxon>
    </lineage>
</organism>
<dbReference type="EMBL" id="CANHGI010000004">
    <property type="protein sequence ID" value="CAI5448506.1"/>
    <property type="molecule type" value="Genomic_DNA"/>
</dbReference>
<feature type="compositionally biased region" description="Low complexity" evidence="2">
    <location>
        <begin position="540"/>
        <end position="562"/>
    </location>
</feature>
<protein>
    <recommendedName>
        <fullName evidence="3">GLTSCR protein conserved domain-containing protein</fullName>
    </recommendedName>
</protein>
<evidence type="ECO:0000256" key="2">
    <source>
        <dbReference type="SAM" id="MobiDB-lite"/>
    </source>
</evidence>
<feature type="region of interest" description="Disordered" evidence="2">
    <location>
        <begin position="916"/>
        <end position="960"/>
    </location>
</feature>
<dbReference type="Proteomes" id="UP001152747">
    <property type="component" value="Unassembled WGS sequence"/>
</dbReference>
<proteinExistence type="predicted"/>
<name>A0A9P1INY7_9PELO</name>
<dbReference type="Pfam" id="PF15249">
    <property type="entry name" value="GLTSCR1"/>
    <property type="match status" value="1"/>
</dbReference>
<feature type="compositionally biased region" description="Low complexity" evidence="2">
    <location>
        <begin position="180"/>
        <end position="206"/>
    </location>
</feature>
<keyword evidence="5" id="KW-1185">Reference proteome</keyword>
<feature type="region of interest" description="Disordered" evidence="2">
    <location>
        <begin position="314"/>
        <end position="363"/>
    </location>
</feature>
<feature type="compositionally biased region" description="Low complexity" evidence="2">
    <location>
        <begin position="452"/>
        <end position="482"/>
    </location>
</feature>
<feature type="compositionally biased region" description="Polar residues" evidence="2">
    <location>
        <begin position="916"/>
        <end position="935"/>
    </location>
</feature>
<gene>
    <name evidence="4" type="ORF">CAMP_LOCUS11143</name>
</gene>
<evidence type="ECO:0000313" key="5">
    <source>
        <dbReference type="Proteomes" id="UP001152747"/>
    </source>
</evidence>
<evidence type="ECO:0000313" key="4">
    <source>
        <dbReference type="EMBL" id="CAI5448506.1"/>
    </source>
</evidence>
<feature type="domain" description="GLTSCR protein conserved" evidence="3">
    <location>
        <begin position="655"/>
        <end position="753"/>
    </location>
</feature>
<feature type="compositionally biased region" description="Basic residues" evidence="2">
    <location>
        <begin position="207"/>
        <end position="219"/>
    </location>
</feature>
<feature type="compositionally biased region" description="Low complexity" evidence="2">
    <location>
        <begin position="502"/>
        <end position="514"/>
    </location>
</feature>